<evidence type="ECO:0000256" key="3">
    <source>
        <dbReference type="ARBA" id="ARBA00022694"/>
    </source>
</evidence>
<dbReference type="VEuPathDB" id="AmoebaDB:NF0089840"/>
<evidence type="ECO:0000256" key="1">
    <source>
        <dbReference type="ARBA" id="ARBA00022490"/>
    </source>
</evidence>
<evidence type="ECO:0000256" key="2">
    <source>
        <dbReference type="ARBA" id="ARBA00022499"/>
    </source>
</evidence>
<dbReference type="GO" id="GO:0034227">
    <property type="term" value="P:tRNA thio-modification"/>
    <property type="evidence" value="ECO:0007669"/>
    <property type="project" value="UniProtKB-UniRule"/>
</dbReference>
<reference evidence="7 8" key="1">
    <citation type="journal article" date="2019" name="Sci. Rep.">
        <title>Nanopore sequencing improves the draft genome of the human pathogenic amoeba Naegleria fowleri.</title>
        <authorList>
            <person name="Liechti N."/>
            <person name="Schurch N."/>
            <person name="Bruggmann R."/>
            <person name="Wittwer M."/>
        </authorList>
    </citation>
    <scope>NUCLEOTIDE SEQUENCE [LARGE SCALE GENOMIC DNA]</scope>
    <source>
        <strain evidence="7 8">ATCC 30894</strain>
    </source>
</reference>
<evidence type="ECO:0000313" key="8">
    <source>
        <dbReference type="Proteomes" id="UP000444721"/>
    </source>
</evidence>
<comment type="subcellular location">
    <subcellularLocation>
        <location evidence="5 6">Cytoplasm</location>
    </subcellularLocation>
</comment>
<sequence>MQVKIEFSGGCELLFENKTSLTIVNLEEGTTMQQLILLLRDKYLKEKPELFMNNENTSIRPGILVIINDTDWELVDELQYKIQDKDNIVFISTLHGG</sequence>
<comment type="caution">
    <text evidence="7">The sequence shown here is derived from an EMBL/GenBank/DDBJ whole genome shotgun (WGS) entry which is preliminary data.</text>
</comment>
<keyword evidence="1 5" id="KW-0963">Cytoplasm</keyword>
<gene>
    <name evidence="7" type="ORF">FDP41_006292</name>
</gene>
<organism evidence="7 8">
    <name type="scientific">Naegleria fowleri</name>
    <name type="common">Brain eating amoeba</name>
    <dbReference type="NCBI Taxonomy" id="5763"/>
    <lineage>
        <taxon>Eukaryota</taxon>
        <taxon>Discoba</taxon>
        <taxon>Heterolobosea</taxon>
        <taxon>Tetramitia</taxon>
        <taxon>Eutetramitia</taxon>
        <taxon>Vahlkampfiidae</taxon>
        <taxon>Naegleria</taxon>
    </lineage>
</organism>
<dbReference type="OMA" id="DYELQPN"/>
<dbReference type="GO" id="GO:0032447">
    <property type="term" value="P:protein urmylation"/>
    <property type="evidence" value="ECO:0007669"/>
    <property type="project" value="UniProtKB-UniRule"/>
</dbReference>
<evidence type="ECO:0000313" key="7">
    <source>
        <dbReference type="EMBL" id="KAF0974818.1"/>
    </source>
</evidence>
<dbReference type="HAMAP" id="MF_03048">
    <property type="entry name" value="Urm1"/>
    <property type="match status" value="1"/>
</dbReference>
<dbReference type="RefSeq" id="XP_044559531.1">
    <property type="nucleotide sequence ID" value="XM_044709911.1"/>
</dbReference>
<comment type="pathway">
    <text evidence="5 6">tRNA modification; 5-methoxycarbonylmethyl-2-thiouridine-tRNA biosynthesis.</text>
</comment>
<comment type="similarity">
    <text evidence="5 6">Belongs to the URM1 family.</text>
</comment>
<dbReference type="AlphaFoldDB" id="A0A6A5BKW7"/>
<dbReference type="GO" id="GO:0002098">
    <property type="term" value="P:tRNA wobble uridine modification"/>
    <property type="evidence" value="ECO:0007669"/>
    <property type="project" value="UniProtKB-UniRule"/>
</dbReference>
<dbReference type="CDD" id="cd01764">
    <property type="entry name" value="Ubl_Urm1"/>
    <property type="match status" value="1"/>
</dbReference>
<dbReference type="InterPro" id="IPR016155">
    <property type="entry name" value="Mopterin_synth/thiamin_S_b"/>
</dbReference>
<dbReference type="Proteomes" id="UP000444721">
    <property type="component" value="Unassembled WGS sequence"/>
</dbReference>
<dbReference type="EMBL" id="VFQX01000051">
    <property type="protein sequence ID" value="KAF0974818.1"/>
    <property type="molecule type" value="Genomic_DNA"/>
</dbReference>
<dbReference type="OrthoDB" id="10248987at2759"/>
<dbReference type="PANTHER" id="PTHR14986">
    <property type="entry name" value="RURM1 PROTEIN"/>
    <property type="match status" value="1"/>
</dbReference>
<dbReference type="VEuPathDB" id="AmoebaDB:NfTy_076850"/>
<comment type="PTM">
    <text evidence="5">C-terminal thiocarboxylation occurs in 2 steps, it is first acyl-adenylated (-COAMP) via the hesA/moeB/thiF part of the MOCS3/UBA4 homolog, then thiocarboxylated (-COSH) via the rhodanese domain of the MOCS3/UBA4 homolog.</text>
</comment>
<dbReference type="GO" id="GO:0005829">
    <property type="term" value="C:cytosol"/>
    <property type="evidence" value="ECO:0007669"/>
    <property type="project" value="UniProtKB-UniRule"/>
</dbReference>
<dbReference type="Pfam" id="PF09138">
    <property type="entry name" value="Urm1"/>
    <property type="match status" value="1"/>
</dbReference>
<dbReference type="Gene3D" id="3.10.20.30">
    <property type="match status" value="1"/>
</dbReference>
<dbReference type="InterPro" id="IPR015221">
    <property type="entry name" value="Urm1"/>
</dbReference>
<name>A0A6A5BKW7_NAEFO</name>
<dbReference type="InterPro" id="IPR012675">
    <property type="entry name" value="Beta-grasp_dom_sf"/>
</dbReference>
<accession>A0A6A5BKW7</accession>
<evidence type="ECO:0000256" key="5">
    <source>
        <dbReference type="HAMAP-Rule" id="MF_03048"/>
    </source>
</evidence>
<evidence type="ECO:0000256" key="6">
    <source>
        <dbReference type="RuleBase" id="RU361182"/>
    </source>
</evidence>
<proteinExistence type="inferred from homology"/>
<dbReference type="UniPathway" id="UPA00988"/>
<comment type="function">
    <text evidence="5">Acts as a sulfur carrier required for 2-thiolation of mcm(5)S(2)U at tRNA wobble positions of cytosolic tRNA(Lys), tRNA(Glu) and tRNA(Gln). Serves as sulfur donor in tRNA 2-thiolation reaction by being thiocarboxylated (-COSH) at its C-terminus by the MOCS3/UBA4 homolog. The sulfur is then transferred to tRNA to form 2-thiolation of mcm(5)S(2)U. Also acts as a ubiquitin-like protein (UBL) that is covalently conjugated via an isopeptide bond to lysine residues of target proteins. The thiocarboxylated form serves as substrate for conjugation and oxidative stress specifically induces the formation of UBL-protein conjugates.</text>
</comment>
<protein>
    <recommendedName>
        <fullName evidence="5">Ubiquitin-related modifier 1 homolog</fullName>
    </recommendedName>
</protein>
<dbReference type="VEuPathDB" id="AmoebaDB:FDP41_006292"/>
<keyword evidence="4 5" id="KW-0833">Ubl conjugation pathway</keyword>
<dbReference type="SUPFAM" id="SSF54285">
    <property type="entry name" value="MoaD/ThiS"/>
    <property type="match status" value="1"/>
</dbReference>
<dbReference type="PIRSF" id="PIRSF037379">
    <property type="entry name" value="Ubiquitin-related_modifier_1"/>
    <property type="match status" value="1"/>
</dbReference>
<evidence type="ECO:0000256" key="4">
    <source>
        <dbReference type="ARBA" id="ARBA00022786"/>
    </source>
</evidence>
<keyword evidence="3 5" id="KW-0819">tRNA processing</keyword>
<feature type="modified residue" description="1-thioglycine" evidence="5">
    <location>
        <position position="97"/>
    </location>
</feature>
<dbReference type="GeneID" id="68113510"/>
<feature type="cross-link" description="Glycyl lysine isopeptide (Gly-Lys) (interchain with K-? in acceptor proteins)" evidence="5">
    <location>
        <position position="97"/>
    </location>
</feature>
<keyword evidence="2 5" id="KW-1017">Isopeptide bond</keyword>
<keyword evidence="8" id="KW-1185">Reference proteome</keyword>